<feature type="domain" description="G-protein coupled receptors family 3 profile" evidence="9">
    <location>
        <begin position="349"/>
        <end position="609"/>
    </location>
</feature>
<keyword evidence="10" id="KW-1185">Reference proteome</keyword>
<keyword evidence="2 8" id="KW-0812">Transmembrane</keyword>
<feature type="region of interest" description="Disordered" evidence="7">
    <location>
        <begin position="618"/>
        <end position="663"/>
    </location>
</feature>
<feature type="transmembrane region" description="Helical" evidence="8">
    <location>
        <begin position="386"/>
        <end position="407"/>
    </location>
</feature>
<feature type="region of interest" description="Disordered" evidence="7">
    <location>
        <begin position="702"/>
        <end position="746"/>
    </location>
</feature>
<feature type="compositionally biased region" description="Polar residues" evidence="7">
    <location>
        <begin position="75"/>
        <end position="85"/>
    </location>
</feature>
<feature type="transmembrane region" description="Helical" evidence="8">
    <location>
        <begin position="539"/>
        <end position="561"/>
    </location>
</feature>
<evidence type="ECO:0000313" key="11">
    <source>
        <dbReference type="RefSeq" id="XP_014668425.1"/>
    </source>
</evidence>
<feature type="transmembrane region" description="Helical" evidence="8">
    <location>
        <begin position="460"/>
        <end position="483"/>
    </location>
</feature>
<dbReference type="InterPro" id="IPR011500">
    <property type="entry name" value="GPCR_3_9-Cys_dom"/>
</dbReference>
<evidence type="ECO:0000256" key="4">
    <source>
        <dbReference type="ARBA" id="ARBA00023136"/>
    </source>
</evidence>
<evidence type="ECO:0000256" key="1">
    <source>
        <dbReference type="ARBA" id="ARBA00004141"/>
    </source>
</evidence>
<accession>A0ABM1E8A4</accession>
<dbReference type="InterPro" id="IPR028082">
    <property type="entry name" value="Peripla_BP_I"/>
</dbReference>
<evidence type="ECO:0000256" key="5">
    <source>
        <dbReference type="ARBA" id="ARBA00023170"/>
    </source>
</evidence>
<dbReference type="SUPFAM" id="SSF53822">
    <property type="entry name" value="Periplasmic binding protein-like I"/>
    <property type="match status" value="1"/>
</dbReference>
<keyword evidence="4 8" id="KW-0472">Membrane</keyword>
<dbReference type="Gene3D" id="3.40.50.2300">
    <property type="match status" value="2"/>
</dbReference>
<evidence type="ECO:0000256" key="6">
    <source>
        <dbReference type="ARBA" id="ARBA00023180"/>
    </source>
</evidence>
<dbReference type="Gene3D" id="2.10.50.30">
    <property type="entry name" value="GPCR, family 3, nine cysteines domain"/>
    <property type="match status" value="1"/>
</dbReference>
<proteinExistence type="predicted"/>
<keyword evidence="6" id="KW-0325">Glycoprotein</keyword>
<gene>
    <name evidence="11" type="primary">LOC106809744</name>
</gene>
<name>A0ABM1E8A4_PRICU</name>
<feature type="compositionally biased region" description="Basic and acidic residues" evidence="7">
    <location>
        <begin position="133"/>
        <end position="147"/>
    </location>
</feature>
<sequence length="916" mass="100023">MKARSQDECLSCDRRELFPSCADAYGNETNPAVQKHGALMSDSIDDAPYVIDAVLAFAKALHTILAEEGLVQSGDAEQQHFTPTGNDPVGATASKTSQNIRQNIHQTPADTELRLEDEDTQATTDDMATPQHDNTENKPLHATEHVSGDTGQGTANQKQASSSSVTDKQTTEQIATDNDQMTTIPPPIDLPLLTPERLLNAVQNVEFVGHTGEVKFDANGDVKGGYLVTNMRTSSDNNYSYKYIGAWNGRPAVPVFTLHVDQIEWPGHETSVPFSACSRECQPGYRMVYGQKKCCWDCVRCPIGSITSEAGQAECTKCSELHSIEFTSTTDGSSCVQLHYVYLRSSDPEAVLGMCVAVVGVLLSVMVLIVFGIYRDTPVVKSSNRELSFLLLAILTASFILPFMYIGESTDFSCTVQPVFFGIVYTICNSILLAKTYHYIRIFNLKTRAVNATVHHKQGIIVLCLSGIEVLMLVAFLIASTPYAQKAVSLDKEVQVYCSAEWVYLQAMSMAYISALGIVCTVLAFKARKLPENFNETKHISLTMLSLNLVWIASISAYFGVSSKTRSCVLCLCVNAASIFILVCMFFPRVFIIFFHADKNTPEYVQTVTMRHTMASTMRSISEGTRMSTASKRSDSYQSKRQSNSSASKSETTNSGSNSGSLSRQISMRTMLGVAEQNEGPAAIETEADSNAATYVNAAFVGDEGPETEPQVSTIPIPPPRKKKMRKSSLSLGVTDQSNPQSEDTKDIHTTACEEDYSGPSSHAPITRDLSQQISDMLQAADERRYVNSELSGLTSMAVSKAGTHTNPTLVGDRKVEVACEVKRSPHTSHKRRKRKSVSFAEDSVVLPGLDTIEVARDNEEVEAVVKPDVEEAVKCGTEAALKSNTDLGVLGNSKVPLSFEEAGLEQYRELPESKA</sequence>
<feature type="compositionally biased region" description="Low complexity" evidence="7">
    <location>
        <begin position="636"/>
        <end position="663"/>
    </location>
</feature>
<comment type="subcellular location">
    <subcellularLocation>
        <location evidence="1">Membrane</location>
        <topology evidence="1">Multi-pass membrane protein</topology>
    </subcellularLocation>
</comment>
<dbReference type="Pfam" id="PF00003">
    <property type="entry name" value="7tm_3"/>
    <property type="match status" value="1"/>
</dbReference>
<dbReference type="CDD" id="cd13953">
    <property type="entry name" value="7tm_classC_mGluR-like"/>
    <property type="match status" value="1"/>
</dbReference>
<keyword evidence="5" id="KW-0675">Receptor</keyword>
<feature type="transmembrane region" description="Helical" evidence="8">
    <location>
        <begin position="419"/>
        <end position="440"/>
    </location>
</feature>
<evidence type="ECO:0000313" key="10">
    <source>
        <dbReference type="Proteomes" id="UP000695022"/>
    </source>
</evidence>
<dbReference type="InterPro" id="IPR017978">
    <property type="entry name" value="GPCR_3_C"/>
</dbReference>
<dbReference type="InterPro" id="IPR000337">
    <property type="entry name" value="GPCR_3"/>
</dbReference>
<dbReference type="PANTHER" id="PTHR24060">
    <property type="entry name" value="METABOTROPIC GLUTAMATE RECEPTOR"/>
    <property type="match status" value="1"/>
</dbReference>
<dbReference type="Proteomes" id="UP000695022">
    <property type="component" value="Unplaced"/>
</dbReference>
<dbReference type="Pfam" id="PF07562">
    <property type="entry name" value="NCD3G"/>
    <property type="match status" value="1"/>
</dbReference>
<reference evidence="11" key="1">
    <citation type="submission" date="2025-08" db="UniProtKB">
        <authorList>
            <consortium name="RefSeq"/>
        </authorList>
    </citation>
    <scope>IDENTIFICATION</scope>
</reference>
<dbReference type="PROSITE" id="PS50259">
    <property type="entry name" value="G_PROTEIN_RECEP_F3_4"/>
    <property type="match status" value="1"/>
</dbReference>
<dbReference type="PRINTS" id="PR00248">
    <property type="entry name" value="GPCRMGR"/>
</dbReference>
<feature type="compositionally biased region" description="Polar residues" evidence="7">
    <location>
        <begin position="152"/>
        <end position="181"/>
    </location>
</feature>
<evidence type="ECO:0000256" key="7">
    <source>
        <dbReference type="SAM" id="MobiDB-lite"/>
    </source>
</evidence>
<feature type="transmembrane region" description="Helical" evidence="8">
    <location>
        <begin position="350"/>
        <end position="374"/>
    </location>
</feature>
<feature type="region of interest" description="Disordered" evidence="7">
    <location>
        <begin position="75"/>
        <end position="184"/>
    </location>
</feature>
<evidence type="ECO:0000256" key="8">
    <source>
        <dbReference type="SAM" id="Phobius"/>
    </source>
</evidence>
<keyword evidence="3 8" id="KW-1133">Transmembrane helix</keyword>
<feature type="compositionally biased region" description="Polar residues" evidence="7">
    <location>
        <begin position="618"/>
        <end position="631"/>
    </location>
</feature>
<evidence type="ECO:0000256" key="3">
    <source>
        <dbReference type="ARBA" id="ARBA00022989"/>
    </source>
</evidence>
<feature type="compositionally biased region" description="Polar residues" evidence="7">
    <location>
        <begin position="93"/>
        <end position="109"/>
    </location>
</feature>
<dbReference type="RefSeq" id="XP_014668425.1">
    <property type="nucleotide sequence ID" value="XM_014812939.1"/>
</dbReference>
<dbReference type="InterPro" id="IPR050726">
    <property type="entry name" value="mGluR"/>
</dbReference>
<feature type="transmembrane region" description="Helical" evidence="8">
    <location>
        <begin position="567"/>
        <end position="587"/>
    </location>
</feature>
<dbReference type="InterPro" id="IPR038550">
    <property type="entry name" value="GPCR_3_9-Cys_sf"/>
</dbReference>
<evidence type="ECO:0000259" key="9">
    <source>
        <dbReference type="PROSITE" id="PS50259"/>
    </source>
</evidence>
<protein>
    <submittedName>
        <fullName evidence="11">Extracellular calcium-sensing receptor-like</fullName>
    </submittedName>
</protein>
<dbReference type="GeneID" id="106809744"/>
<evidence type="ECO:0000256" key="2">
    <source>
        <dbReference type="ARBA" id="ARBA00022692"/>
    </source>
</evidence>
<organism evidence="10 11">
    <name type="scientific">Priapulus caudatus</name>
    <name type="common">Priapulid worm</name>
    <dbReference type="NCBI Taxonomy" id="37621"/>
    <lineage>
        <taxon>Eukaryota</taxon>
        <taxon>Metazoa</taxon>
        <taxon>Ecdysozoa</taxon>
        <taxon>Scalidophora</taxon>
        <taxon>Priapulida</taxon>
        <taxon>Priapulimorpha</taxon>
        <taxon>Priapulimorphida</taxon>
        <taxon>Priapulidae</taxon>
        <taxon>Priapulus</taxon>
    </lineage>
</organism>